<sequence>MVFSLGLIQNTESRLCSRTQGVGCCYGFVLNERTGKCDKCPLGYYGNECSEKCFPPTYGEDCQSLCNCPVKECHFVNGCVQRHLTTAEYTKLTDASSSVIIVLNVTSISYPAVVKILSTDVNKVGGTTLLNNTV</sequence>
<dbReference type="AlphaFoldDB" id="A0A8W8JC04"/>
<accession>A0A8W8JC04</accession>
<evidence type="ECO:0000313" key="1">
    <source>
        <dbReference type="EnsemblMetazoa" id="G18413.1:cds"/>
    </source>
</evidence>
<proteinExistence type="predicted"/>
<reference evidence="1" key="1">
    <citation type="submission" date="2022-08" db="UniProtKB">
        <authorList>
            <consortium name="EnsemblMetazoa"/>
        </authorList>
    </citation>
    <scope>IDENTIFICATION</scope>
    <source>
        <strain evidence="1">05x7-T-G4-1.051#20</strain>
    </source>
</reference>
<evidence type="ECO:0000313" key="2">
    <source>
        <dbReference type="Proteomes" id="UP000005408"/>
    </source>
</evidence>
<organism evidence="1 2">
    <name type="scientific">Magallana gigas</name>
    <name type="common">Pacific oyster</name>
    <name type="synonym">Crassostrea gigas</name>
    <dbReference type="NCBI Taxonomy" id="29159"/>
    <lineage>
        <taxon>Eukaryota</taxon>
        <taxon>Metazoa</taxon>
        <taxon>Spiralia</taxon>
        <taxon>Lophotrochozoa</taxon>
        <taxon>Mollusca</taxon>
        <taxon>Bivalvia</taxon>
        <taxon>Autobranchia</taxon>
        <taxon>Pteriomorphia</taxon>
        <taxon>Ostreida</taxon>
        <taxon>Ostreoidea</taxon>
        <taxon>Ostreidae</taxon>
        <taxon>Magallana</taxon>
    </lineage>
</organism>
<dbReference type="Gene3D" id="2.170.300.10">
    <property type="entry name" value="Tie2 ligand-binding domain superfamily"/>
    <property type="match status" value="1"/>
</dbReference>
<keyword evidence="2" id="KW-1185">Reference proteome</keyword>
<name>A0A8W8JC04_MAGGI</name>
<dbReference type="EnsemblMetazoa" id="G18413.1">
    <property type="protein sequence ID" value="G18413.1:cds"/>
    <property type="gene ID" value="G18413"/>
</dbReference>
<dbReference type="Proteomes" id="UP000005408">
    <property type="component" value="Unassembled WGS sequence"/>
</dbReference>
<protein>
    <submittedName>
        <fullName evidence="1">Uncharacterized protein</fullName>
    </submittedName>
</protein>